<keyword evidence="2" id="KW-0472">Membrane</keyword>
<name>A0AAD3S2X4_NEPGR</name>
<keyword evidence="2" id="KW-0812">Transmembrane</keyword>
<reference evidence="3" key="1">
    <citation type="submission" date="2023-05" db="EMBL/GenBank/DDBJ databases">
        <title>Nepenthes gracilis genome sequencing.</title>
        <authorList>
            <person name="Fukushima K."/>
        </authorList>
    </citation>
    <scope>NUCLEOTIDE SEQUENCE</scope>
    <source>
        <strain evidence="3">SING2019-196</strain>
    </source>
</reference>
<evidence type="ECO:0000313" key="3">
    <source>
        <dbReference type="EMBL" id="GMH03454.1"/>
    </source>
</evidence>
<gene>
    <name evidence="3" type="ORF">Nepgr_005293</name>
</gene>
<keyword evidence="4" id="KW-1185">Reference proteome</keyword>
<dbReference type="EMBL" id="BSYO01000004">
    <property type="protein sequence ID" value="GMH03454.1"/>
    <property type="molecule type" value="Genomic_DNA"/>
</dbReference>
<evidence type="ECO:0000313" key="4">
    <source>
        <dbReference type="Proteomes" id="UP001279734"/>
    </source>
</evidence>
<feature type="compositionally biased region" description="Polar residues" evidence="1">
    <location>
        <begin position="267"/>
        <end position="279"/>
    </location>
</feature>
<dbReference type="AlphaFoldDB" id="A0AAD3S2X4"/>
<feature type="transmembrane region" description="Helical" evidence="2">
    <location>
        <begin position="55"/>
        <end position="75"/>
    </location>
</feature>
<feature type="region of interest" description="Disordered" evidence="1">
    <location>
        <begin position="253"/>
        <end position="286"/>
    </location>
</feature>
<comment type="caution">
    <text evidence="3">The sequence shown here is derived from an EMBL/GenBank/DDBJ whole genome shotgun (WGS) entry which is preliminary data.</text>
</comment>
<protein>
    <submittedName>
        <fullName evidence="3">Uncharacterized protein</fullName>
    </submittedName>
</protein>
<feature type="transmembrane region" description="Helical" evidence="2">
    <location>
        <begin position="186"/>
        <end position="204"/>
    </location>
</feature>
<dbReference type="Proteomes" id="UP001279734">
    <property type="component" value="Unassembled WGS sequence"/>
</dbReference>
<proteinExistence type="predicted"/>
<evidence type="ECO:0000256" key="2">
    <source>
        <dbReference type="SAM" id="Phobius"/>
    </source>
</evidence>
<accession>A0AAD3S2X4</accession>
<sequence>MALGLGSQDVDGPILLVCLCGFSFSMVSADAEDCCWGRSLNFGWLKVADAEGCWFGVLFLYVVAKVTFAVGTIWWKSFVNAANGVGLLKPWSQIFFCAVAAIQQPKMVPMVSELVHYAMCIAVPIEEIPGTVSLNGLAAQSMLAVLQLRGGWVDFFCSADAWLGMIQLQKAAGLECCYCKMWLMPLLMWDPFAAFVVWIWLQFWTGNCLPCPWISPKFNSAAELLPSGKSIVTMMQFALVFGVLESRTAGRRPPLDFSRSHPHHSRQVTPSEANANQPDASHCRSKATGPISLVKQSKSADWPAKLAQPPYRHNLPSFTLASSAEKCLQLHLQRSQSLPSWTNL</sequence>
<organism evidence="3 4">
    <name type="scientific">Nepenthes gracilis</name>
    <name type="common">Slender pitcher plant</name>
    <dbReference type="NCBI Taxonomy" id="150966"/>
    <lineage>
        <taxon>Eukaryota</taxon>
        <taxon>Viridiplantae</taxon>
        <taxon>Streptophyta</taxon>
        <taxon>Embryophyta</taxon>
        <taxon>Tracheophyta</taxon>
        <taxon>Spermatophyta</taxon>
        <taxon>Magnoliopsida</taxon>
        <taxon>eudicotyledons</taxon>
        <taxon>Gunneridae</taxon>
        <taxon>Pentapetalae</taxon>
        <taxon>Caryophyllales</taxon>
        <taxon>Nepenthaceae</taxon>
        <taxon>Nepenthes</taxon>
    </lineage>
</organism>
<keyword evidence="2" id="KW-1133">Transmembrane helix</keyword>
<evidence type="ECO:0000256" key="1">
    <source>
        <dbReference type="SAM" id="MobiDB-lite"/>
    </source>
</evidence>